<dbReference type="Proteomes" id="UP000182444">
    <property type="component" value="Chromosome 1C"/>
</dbReference>
<dbReference type="GeneID" id="94582905"/>
<dbReference type="VEuPathDB" id="FungiDB:YALI1_C13510g"/>
<dbReference type="AlphaFoldDB" id="A0A1D8NAD5"/>
<evidence type="ECO:0000313" key="2">
    <source>
        <dbReference type="Proteomes" id="UP000182444"/>
    </source>
</evidence>
<proteinExistence type="predicted"/>
<dbReference type="RefSeq" id="XP_068138368.1">
    <property type="nucleotide sequence ID" value="XM_068282267.1"/>
</dbReference>
<dbReference type="EMBL" id="CP017555">
    <property type="protein sequence ID" value="AOW02596.1"/>
    <property type="molecule type" value="Genomic_DNA"/>
</dbReference>
<gene>
    <name evidence="1" type="ORF">YALI1_C13510g</name>
</gene>
<name>A0A1D8NAD5_YARLL</name>
<sequence>MFSSHNVSKSHYCTVAKHRLIITAGTEYHILCSIVHEAWRFRDRDSGTEAQGQGLRENSTDENARHNGFLPGLQNHCNNAVAALSWASSVFQDACQVEHASGPCSGIKAVITWFNQVASHEWFESKCFLENDYSTLSVSGLWQSSVR</sequence>
<organism evidence="1 2">
    <name type="scientific">Yarrowia lipolytica</name>
    <name type="common">Candida lipolytica</name>
    <dbReference type="NCBI Taxonomy" id="4952"/>
    <lineage>
        <taxon>Eukaryota</taxon>
        <taxon>Fungi</taxon>
        <taxon>Dikarya</taxon>
        <taxon>Ascomycota</taxon>
        <taxon>Saccharomycotina</taxon>
        <taxon>Dipodascomycetes</taxon>
        <taxon>Dipodascales</taxon>
        <taxon>Dipodascales incertae sedis</taxon>
        <taxon>Yarrowia</taxon>
    </lineage>
</organism>
<reference evidence="1 2" key="1">
    <citation type="journal article" date="2016" name="PLoS ONE">
        <title>Sequence Assembly of Yarrowia lipolytica Strain W29/CLIB89 Shows Transposable Element Diversity.</title>
        <authorList>
            <person name="Magnan C."/>
            <person name="Yu J."/>
            <person name="Chang I."/>
            <person name="Jahn E."/>
            <person name="Kanomata Y."/>
            <person name="Wu J."/>
            <person name="Zeller M."/>
            <person name="Oakes M."/>
            <person name="Baldi P."/>
            <person name="Sandmeyer S."/>
        </authorList>
    </citation>
    <scope>NUCLEOTIDE SEQUENCE [LARGE SCALE GENOMIC DNA]</scope>
    <source>
        <strain evidence="2">CLIB89(W29)</strain>
    </source>
</reference>
<evidence type="ECO:0000313" key="1">
    <source>
        <dbReference type="EMBL" id="AOW02596.1"/>
    </source>
</evidence>
<accession>A0A1D8NAD5</accession>
<protein>
    <submittedName>
        <fullName evidence="1">Uncharacterized protein</fullName>
    </submittedName>
</protein>